<evidence type="ECO:0000313" key="4">
    <source>
        <dbReference type="EMBL" id="MBB6174993.1"/>
    </source>
</evidence>
<sequence>MLNIFVLVAGVVAVDVLKSRPSATMPYPVALAEEAPASAGSDADPISPDRLADKLDDRMSDSDLSDGLSAFVTDAATGTVLFQKDAGEARIPASTTKIVTAITALDVLGPDAHLRTTAVRDGGTVILVGAGDPMLTERNAPDDYPQMASLEELADRTAEALRGDGVDSVRLAYDDSLYTGPAEGPDWKPSYIWDGNVAKVTALMVDGGRTKKQVNYSERVDDPPRAAADAFARRLRDAGVRVEGRPSPAEAPADAEELAAVGSASISALVERMMLDSDNNIAEALFRQVALAKGEEVSFSGASRAVGRVMADFGVSGVHVEDGSGLTRNNRISPKALVELLEIAADPQHPELRATITGLPTAHFSGSLHDRYSADSGSAAGAGLVRGKTGTLNGVSALAGTVHARDGRLVLYAFVANDEAAAGRTLDTFTSAIAECGCT</sequence>
<evidence type="ECO:0000256" key="2">
    <source>
        <dbReference type="ARBA" id="ARBA00022801"/>
    </source>
</evidence>
<name>A0A7X0D7Z0_9ACTN</name>
<dbReference type="PRINTS" id="PR00922">
    <property type="entry name" value="DADACBPTASE3"/>
</dbReference>
<evidence type="ECO:0000256" key="3">
    <source>
        <dbReference type="SAM" id="MobiDB-lite"/>
    </source>
</evidence>
<dbReference type="EMBL" id="JACHDS010000001">
    <property type="protein sequence ID" value="MBB6174993.1"/>
    <property type="molecule type" value="Genomic_DNA"/>
</dbReference>
<keyword evidence="2 4" id="KW-0378">Hydrolase</keyword>
<dbReference type="RefSeq" id="WP_184079388.1">
    <property type="nucleotide sequence ID" value="NZ_JACHDS010000001.1"/>
</dbReference>
<feature type="region of interest" description="Disordered" evidence="3">
    <location>
        <begin position="36"/>
        <end position="59"/>
    </location>
</feature>
<dbReference type="GO" id="GO:0006508">
    <property type="term" value="P:proteolysis"/>
    <property type="evidence" value="ECO:0007669"/>
    <property type="project" value="InterPro"/>
</dbReference>
<gene>
    <name evidence="4" type="ORF">HNR23_005053</name>
</gene>
<accession>A0A7X0D7Z0</accession>
<dbReference type="SUPFAM" id="SSF56601">
    <property type="entry name" value="beta-lactamase/transpeptidase-like"/>
    <property type="match status" value="1"/>
</dbReference>
<dbReference type="NCBIfam" id="TIGR00666">
    <property type="entry name" value="PBP4"/>
    <property type="match status" value="1"/>
</dbReference>
<feature type="compositionally biased region" description="Basic and acidic residues" evidence="3">
    <location>
        <begin position="50"/>
        <end position="59"/>
    </location>
</feature>
<dbReference type="PANTHER" id="PTHR30023">
    <property type="entry name" value="D-ALANYL-D-ALANINE CARBOXYPEPTIDASE"/>
    <property type="match status" value="1"/>
</dbReference>
<dbReference type="GO" id="GO:0009002">
    <property type="term" value="F:serine-type D-Ala-D-Ala carboxypeptidase activity"/>
    <property type="evidence" value="ECO:0007669"/>
    <property type="project" value="UniProtKB-EC"/>
</dbReference>
<reference evidence="4 5" key="1">
    <citation type="submission" date="2020-08" db="EMBL/GenBank/DDBJ databases">
        <title>Sequencing the genomes of 1000 actinobacteria strains.</title>
        <authorList>
            <person name="Klenk H.-P."/>
        </authorList>
    </citation>
    <scope>NUCLEOTIDE SEQUENCE [LARGE SCALE GENOMIC DNA]</scope>
    <source>
        <strain evidence="4 5">DSM 46659</strain>
    </source>
</reference>
<dbReference type="EC" id="3.4.21.-" evidence="4"/>
<evidence type="ECO:0000313" key="5">
    <source>
        <dbReference type="Proteomes" id="UP000546642"/>
    </source>
</evidence>
<keyword evidence="4" id="KW-0121">Carboxypeptidase</keyword>
<dbReference type="PANTHER" id="PTHR30023:SF0">
    <property type="entry name" value="PENICILLIN-SENSITIVE CARBOXYPEPTIDASE A"/>
    <property type="match status" value="1"/>
</dbReference>
<dbReference type="Proteomes" id="UP000546642">
    <property type="component" value="Unassembled WGS sequence"/>
</dbReference>
<evidence type="ECO:0000256" key="1">
    <source>
        <dbReference type="ARBA" id="ARBA00006096"/>
    </source>
</evidence>
<organism evidence="4 5">
    <name type="scientific">Nocardiopsis mwathae</name>
    <dbReference type="NCBI Taxonomy" id="1472723"/>
    <lineage>
        <taxon>Bacteria</taxon>
        <taxon>Bacillati</taxon>
        <taxon>Actinomycetota</taxon>
        <taxon>Actinomycetes</taxon>
        <taxon>Streptosporangiales</taxon>
        <taxon>Nocardiopsidaceae</taxon>
        <taxon>Nocardiopsis</taxon>
    </lineage>
</organism>
<comment type="caution">
    <text evidence="4">The sequence shown here is derived from an EMBL/GenBank/DDBJ whole genome shotgun (WGS) entry which is preliminary data.</text>
</comment>
<dbReference type="Gene3D" id="3.50.80.20">
    <property type="entry name" value="D-Ala-D-Ala carboxypeptidase C, peptidase S13"/>
    <property type="match status" value="1"/>
</dbReference>
<protein>
    <submittedName>
        <fullName evidence="4">D-alanyl-D-alanine carboxypeptidase/D-alanyl-D-alanine-endopeptidase (Penicillin-binding protein 4)</fullName>
        <ecNumber evidence="4">3.4.16.4</ecNumber>
        <ecNumber evidence="4">3.4.21.-</ecNumber>
    </submittedName>
</protein>
<dbReference type="GO" id="GO:0000270">
    <property type="term" value="P:peptidoglycan metabolic process"/>
    <property type="evidence" value="ECO:0007669"/>
    <property type="project" value="TreeGrafter"/>
</dbReference>
<keyword evidence="5" id="KW-1185">Reference proteome</keyword>
<dbReference type="EC" id="3.4.16.4" evidence="4"/>
<dbReference type="Pfam" id="PF02113">
    <property type="entry name" value="Peptidase_S13"/>
    <property type="match status" value="1"/>
</dbReference>
<comment type="similarity">
    <text evidence="1">Belongs to the peptidase S13 family.</text>
</comment>
<proteinExistence type="inferred from homology"/>
<dbReference type="AlphaFoldDB" id="A0A7X0D7Z0"/>
<dbReference type="InterPro" id="IPR000667">
    <property type="entry name" value="Peptidase_S13"/>
</dbReference>
<dbReference type="Gene3D" id="3.40.710.10">
    <property type="entry name" value="DD-peptidase/beta-lactamase superfamily"/>
    <property type="match status" value="2"/>
</dbReference>
<keyword evidence="4" id="KW-0645">Protease</keyword>
<dbReference type="InterPro" id="IPR012338">
    <property type="entry name" value="Beta-lactam/transpept-like"/>
</dbReference>